<feature type="region of interest" description="Disordered" evidence="1">
    <location>
        <begin position="1"/>
        <end position="44"/>
    </location>
</feature>
<accession>A0A225UBF3</accession>
<dbReference type="InterPro" id="IPR021109">
    <property type="entry name" value="Peptidase_aspartic_dom_sf"/>
</dbReference>
<protein>
    <recommendedName>
        <fullName evidence="4">Eukaryotic/viral aspartic protease</fullName>
    </recommendedName>
</protein>
<keyword evidence="3" id="KW-1185">Reference proteome</keyword>
<evidence type="ECO:0000313" key="3">
    <source>
        <dbReference type="Proteomes" id="UP000198211"/>
    </source>
</evidence>
<comment type="caution">
    <text evidence="2">The sequence shown here is derived from an EMBL/GenBank/DDBJ whole genome shotgun (WGS) entry which is preliminary data.</text>
</comment>
<name>A0A225UBF3_9STRA</name>
<organism evidence="2 3">
    <name type="scientific">Phytophthora megakarya</name>
    <dbReference type="NCBI Taxonomy" id="4795"/>
    <lineage>
        <taxon>Eukaryota</taxon>
        <taxon>Sar</taxon>
        <taxon>Stramenopiles</taxon>
        <taxon>Oomycota</taxon>
        <taxon>Peronosporomycetes</taxon>
        <taxon>Peronosporales</taxon>
        <taxon>Peronosporaceae</taxon>
        <taxon>Phytophthora</taxon>
    </lineage>
</organism>
<dbReference type="Gene3D" id="2.40.70.10">
    <property type="entry name" value="Acid Proteases"/>
    <property type="match status" value="1"/>
</dbReference>
<evidence type="ECO:0000313" key="2">
    <source>
        <dbReference type="EMBL" id="OWY90270.1"/>
    </source>
</evidence>
<proteinExistence type="predicted"/>
<feature type="compositionally biased region" description="Basic and acidic residues" evidence="1">
    <location>
        <begin position="11"/>
        <end position="39"/>
    </location>
</feature>
<dbReference type="Proteomes" id="UP000198211">
    <property type="component" value="Unassembled WGS sequence"/>
</dbReference>
<evidence type="ECO:0008006" key="4">
    <source>
        <dbReference type="Google" id="ProtNLM"/>
    </source>
</evidence>
<dbReference type="SUPFAM" id="SSF50630">
    <property type="entry name" value="Acid proteases"/>
    <property type="match status" value="1"/>
</dbReference>
<dbReference type="EMBL" id="NBNE01023429">
    <property type="protein sequence ID" value="OWY90270.1"/>
    <property type="molecule type" value="Genomic_DNA"/>
</dbReference>
<gene>
    <name evidence="2" type="ORF">PHMEG_00041683</name>
</gene>
<dbReference type="AlphaFoldDB" id="A0A225UBF3"/>
<sequence>MFAFTGEVEWPDDRDNKQVNKKITEEEDSSRYESEKRTADDDDRANCHTAGVVCSLAQAVPGCLNPGSQAAARREAGVVRYDKRKKMRALVMGAVNDTRTRIPLDTGANVSVVSASYAKKLRLRDVPDHGRNLEVRDINPGTLEIRRRALVKITLGWERAYEF</sequence>
<reference evidence="3" key="1">
    <citation type="submission" date="2017-03" db="EMBL/GenBank/DDBJ databases">
        <title>Phytopthora megakarya and P. palmivora, two closely related causual agents of cacao black pod achieved similar genome size and gene model numbers by different mechanisms.</title>
        <authorList>
            <person name="Ali S."/>
            <person name="Shao J."/>
            <person name="Larry D.J."/>
            <person name="Kronmiller B."/>
            <person name="Shen D."/>
            <person name="Strem M.D."/>
            <person name="Melnick R.L."/>
            <person name="Guiltinan M.J."/>
            <person name="Tyler B.M."/>
            <person name="Meinhardt L.W."/>
            <person name="Bailey B.A."/>
        </authorList>
    </citation>
    <scope>NUCLEOTIDE SEQUENCE [LARGE SCALE GENOMIC DNA]</scope>
    <source>
        <strain evidence="3">zdho120</strain>
    </source>
</reference>
<evidence type="ECO:0000256" key="1">
    <source>
        <dbReference type="SAM" id="MobiDB-lite"/>
    </source>
</evidence>